<dbReference type="InterPro" id="IPR010610">
    <property type="entry name" value="EryCIII-like_C"/>
</dbReference>
<dbReference type="GO" id="GO:0008194">
    <property type="term" value="F:UDP-glycosyltransferase activity"/>
    <property type="evidence" value="ECO:0007669"/>
    <property type="project" value="InterPro"/>
</dbReference>
<protein>
    <submittedName>
        <fullName evidence="2">Glycosyltransferase, MGT family</fullName>
    </submittedName>
</protein>
<dbReference type="PANTHER" id="PTHR21015:SF22">
    <property type="entry name" value="GLYCOSYLTRANSFERASE"/>
    <property type="match status" value="1"/>
</dbReference>
<evidence type="ECO:0000313" key="2">
    <source>
        <dbReference type="EMBL" id="SHG07210.1"/>
    </source>
</evidence>
<dbReference type="OrthoDB" id="6620093at2"/>
<dbReference type="InterPro" id="IPR002213">
    <property type="entry name" value="UDP_glucos_trans"/>
</dbReference>
<dbReference type="RefSeq" id="WP_073046608.1">
    <property type="nucleotide sequence ID" value="NZ_FQUO01000017.1"/>
</dbReference>
<dbReference type="EMBL" id="FQUO01000017">
    <property type="protein sequence ID" value="SHG07210.1"/>
    <property type="molecule type" value="Genomic_DNA"/>
</dbReference>
<keyword evidence="3" id="KW-1185">Reference proteome</keyword>
<evidence type="ECO:0000313" key="3">
    <source>
        <dbReference type="Proteomes" id="UP000184368"/>
    </source>
</evidence>
<dbReference type="PANTHER" id="PTHR21015">
    <property type="entry name" value="UDP-N-ACETYLGLUCOSAMINE--N-ACETYLMURAMYL-(PENTAPEPTIDE) PYROPHOSPHORYL-UNDECAPRENOL N-ACETYLGLUCOSAMINE TRANSFERASE 1"/>
    <property type="match status" value="1"/>
</dbReference>
<dbReference type="SUPFAM" id="SSF53756">
    <property type="entry name" value="UDP-Glycosyltransferase/glycogen phosphorylase"/>
    <property type="match status" value="1"/>
</dbReference>
<sequence>MYSFTLNPTLFAGTRILFASLAADGHFNPLTGLALHLKELGYEIGWYVGSAFEAKVRDMDIRYFPQKHALDVTADNLNEYFPQRQHTKSGVPRLCFDLEHFFIRRMPGFYADVQEIHQQFPFDLVIADMSFTAIPLIKEKMKIPVISIGIIPIAETSRDLAPMGLGMTPSNSWAGRLKQNFLRWFADKVLLRKPMKVLDELLGAEGLQRDGNLFDTLYRKSTLILQSGTPGFEYQRSDLNPKVRFIGPLLPAPSRKARKPWTDARLHQYRKVILCTQGTAEADVEKLIVPTLEAFKDTDHLVVVTTAGNQTEELRRRYPQTNVIIEDFIPFADIMPHCDVYVTNGGYGGTLLGIQHKLPLVVAGVNEGKNEICARVGYFKLGVNLKTETPIPAQVRAAVLHVLNDRSYKKNVSKLATEFAQYNPQQLCAQYVEQLLARTKSQAARAAIYV</sequence>
<gene>
    <name evidence="2" type="ORF">SAMN05444008_11758</name>
</gene>
<name>A0A1M5GU39_9BACT</name>
<reference evidence="2 3" key="1">
    <citation type="submission" date="2016-11" db="EMBL/GenBank/DDBJ databases">
        <authorList>
            <person name="Jaros S."/>
            <person name="Januszkiewicz K."/>
            <person name="Wedrychowicz H."/>
        </authorList>
    </citation>
    <scope>NUCLEOTIDE SEQUENCE [LARGE SCALE GENOMIC DNA]</scope>
    <source>
        <strain evidence="2 3">DSM 26897</strain>
    </source>
</reference>
<proteinExistence type="predicted"/>
<dbReference type="GO" id="GO:0016758">
    <property type="term" value="F:hexosyltransferase activity"/>
    <property type="evidence" value="ECO:0007669"/>
    <property type="project" value="UniProtKB-ARBA"/>
</dbReference>
<dbReference type="AlphaFoldDB" id="A0A1M5GU39"/>
<evidence type="ECO:0000259" key="1">
    <source>
        <dbReference type="Pfam" id="PF06722"/>
    </source>
</evidence>
<dbReference type="Pfam" id="PF06722">
    <property type="entry name" value="EryCIII-like_C"/>
    <property type="match status" value="1"/>
</dbReference>
<dbReference type="CDD" id="cd03784">
    <property type="entry name" value="GT1_Gtf-like"/>
    <property type="match status" value="1"/>
</dbReference>
<dbReference type="Proteomes" id="UP000184368">
    <property type="component" value="Unassembled WGS sequence"/>
</dbReference>
<organism evidence="2 3">
    <name type="scientific">Cnuella takakiae</name>
    <dbReference type="NCBI Taxonomy" id="1302690"/>
    <lineage>
        <taxon>Bacteria</taxon>
        <taxon>Pseudomonadati</taxon>
        <taxon>Bacteroidota</taxon>
        <taxon>Chitinophagia</taxon>
        <taxon>Chitinophagales</taxon>
        <taxon>Chitinophagaceae</taxon>
        <taxon>Cnuella</taxon>
    </lineage>
</organism>
<keyword evidence="2" id="KW-0808">Transferase</keyword>
<dbReference type="STRING" id="1302690.BUE76_02495"/>
<dbReference type="Gene3D" id="3.40.50.2000">
    <property type="entry name" value="Glycogen Phosphorylase B"/>
    <property type="match status" value="2"/>
</dbReference>
<accession>A0A1M5GU39</accession>
<feature type="domain" description="Erythromycin biosynthesis protein CIII-like C-terminal" evidence="1">
    <location>
        <begin position="291"/>
        <end position="429"/>
    </location>
</feature>